<keyword evidence="4" id="KW-0238">DNA-binding</keyword>
<evidence type="ECO:0000313" key="5">
    <source>
        <dbReference type="Proteomes" id="UP000198510"/>
    </source>
</evidence>
<gene>
    <name evidence="4" type="ORF">SAMN05421823_11411</name>
</gene>
<evidence type="ECO:0000259" key="3">
    <source>
        <dbReference type="Pfam" id="PF00210"/>
    </source>
</evidence>
<dbReference type="PANTHER" id="PTHR42932:SF3">
    <property type="entry name" value="DNA PROTECTION DURING STARVATION PROTEIN"/>
    <property type="match status" value="1"/>
</dbReference>
<dbReference type="InterPro" id="IPR002177">
    <property type="entry name" value="DPS_DNA-bd"/>
</dbReference>
<organism evidence="4 5">
    <name type="scientific">Catalinimonas alkaloidigena</name>
    <dbReference type="NCBI Taxonomy" id="1075417"/>
    <lineage>
        <taxon>Bacteria</taxon>
        <taxon>Pseudomonadati</taxon>
        <taxon>Bacteroidota</taxon>
        <taxon>Cytophagia</taxon>
        <taxon>Cytophagales</taxon>
        <taxon>Catalimonadaceae</taxon>
        <taxon>Catalinimonas</taxon>
    </lineage>
</organism>
<dbReference type="PRINTS" id="PR01346">
    <property type="entry name" value="HELNAPAPROT"/>
</dbReference>
<accession>A0A1G9TGC3</accession>
<dbReference type="InterPro" id="IPR023188">
    <property type="entry name" value="DPS_DNA-bd_CS"/>
</dbReference>
<feature type="domain" description="Ferritin/DPS" evidence="3">
    <location>
        <begin position="19"/>
        <end position="156"/>
    </location>
</feature>
<dbReference type="PROSITE" id="PS00819">
    <property type="entry name" value="DPS_2"/>
    <property type="match status" value="1"/>
</dbReference>
<dbReference type="PROSITE" id="PS00818">
    <property type="entry name" value="DPS_1"/>
    <property type="match status" value="1"/>
</dbReference>
<comment type="similarity">
    <text evidence="1 2">Belongs to the Dps family.</text>
</comment>
<dbReference type="InterPro" id="IPR012347">
    <property type="entry name" value="Ferritin-like"/>
</dbReference>
<dbReference type="GO" id="GO:0016722">
    <property type="term" value="F:oxidoreductase activity, acting on metal ions"/>
    <property type="evidence" value="ECO:0007669"/>
    <property type="project" value="InterPro"/>
</dbReference>
<dbReference type="Pfam" id="PF00210">
    <property type="entry name" value="Ferritin"/>
    <property type="match status" value="1"/>
</dbReference>
<keyword evidence="5" id="KW-1185">Reference proteome</keyword>
<dbReference type="Proteomes" id="UP000198510">
    <property type="component" value="Unassembled WGS sequence"/>
</dbReference>
<dbReference type="PANTHER" id="PTHR42932">
    <property type="entry name" value="GENERAL STRESS PROTEIN 20U"/>
    <property type="match status" value="1"/>
</dbReference>
<dbReference type="GO" id="GO:0003677">
    <property type="term" value="F:DNA binding"/>
    <property type="evidence" value="ECO:0007669"/>
    <property type="project" value="UniProtKB-KW"/>
</dbReference>
<evidence type="ECO:0000256" key="1">
    <source>
        <dbReference type="ARBA" id="ARBA00009497"/>
    </source>
</evidence>
<dbReference type="AlphaFoldDB" id="A0A1G9TGC3"/>
<dbReference type="SUPFAM" id="SSF47240">
    <property type="entry name" value="Ferritin-like"/>
    <property type="match status" value="1"/>
</dbReference>
<dbReference type="CDD" id="cd01043">
    <property type="entry name" value="DPS"/>
    <property type="match status" value="1"/>
</dbReference>
<protein>
    <submittedName>
        <fullName evidence="4">Starvation-inducible DNA-binding protein</fullName>
    </submittedName>
</protein>
<reference evidence="4 5" key="1">
    <citation type="submission" date="2016-10" db="EMBL/GenBank/DDBJ databases">
        <authorList>
            <person name="de Groot N.N."/>
        </authorList>
    </citation>
    <scope>NUCLEOTIDE SEQUENCE [LARGE SCALE GENOMIC DNA]</scope>
    <source>
        <strain evidence="4 5">DSM 25186</strain>
    </source>
</reference>
<dbReference type="GO" id="GO:0008199">
    <property type="term" value="F:ferric iron binding"/>
    <property type="evidence" value="ECO:0007669"/>
    <property type="project" value="InterPro"/>
</dbReference>
<dbReference type="OrthoDB" id="9797023at2"/>
<name>A0A1G9TGC3_9BACT</name>
<dbReference type="InterPro" id="IPR009078">
    <property type="entry name" value="Ferritin-like_SF"/>
</dbReference>
<dbReference type="PIRSF" id="PIRSF005900">
    <property type="entry name" value="Dps"/>
    <property type="match status" value="1"/>
</dbReference>
<evidence type="ECO:0000313" key="4">
    <source>
        <dbReference type="EMBL" id="SDM46766.1"/>
    </source>
</evidence>
<dbReference type="Gene3D" id="1.20.1260.10">
    <property type="match status" value="1"/>
</dbReference>
<proteinExistence type="inferred from homology"/>
<sequence>METAHLGITEDHKQNVALALNTLLADEYVLLTKTRNYHWNVAGPQFIALHTLYETQYQTLAAGVDEVAERIRALGHYAEARLADFLKLTNLLEPTYTNDAPTQLRQLIDDHETVIKELRTLADRFADEWKDAGTSDLVTGLLRQHEKMAWMLRASLS</sequence>
<dbReference type="STRING" id="1075417.SAMN05421823_11411"/>
<dbReference type="RefSeq" id="WP_089687785.1">
    <property type="nucleotide sequence ID" value="NZ_FNFO01000014.1"/>
</dbReference>
<evidence type="ECO:0000256" key="2">
    <source>
        <dbReference type="RuleBase" id="RU003875"/>
    </source>
</evidence>
<dbReference type="InterPro" id="IPR008331">
    <property type="entry name" value="Ferritin_DPS_dom"/>
</dbReference>
<dbReference type="EMBL" id="FNFO01000014">
    <property type="protein sequence ID" value="SDM46766.1"/>
    <property type="molecule type" value="Genomic_DNA"/>
</dbReference>